<sequence>MKRVLLMALSAIPTLLFAQGGITPAMLRQFKADNAPTANTKVLRNALAQNNINDLALVADNPDANDTYFSHEVKSKGITNQRSSGRCWLFTGLNVMRADAINRFQMGSFQFSQAYNFFFDQLEKSNLFLQAVIDNAKQPIDNQLNTWLFEHPLSDGGTFSGVQDVVTKYGVVPADVFPESFNANNTSKMSELIQLRLREDGLELRKMVAKGAKAADIEKRKTQMLSTVYRILTICLGTPPEKFTWTLRTADGKAVETKTYTPQEFYQAFVGKDLKNSYVMVMNDPTHPYYKTYTIDMDRHSYDGKNWTYINLPMNEIKAMAIASIKDSAMMYMSCDVGKLYNRKSPVLSMNNYDYESLLGTKFTMDKADRIRTHASASSHAMTLMAVDLDANGKPKKWMVENSWGEDSGFRGHLIMTDEWFDNYLFRLVVDKKYVPAATLKLLDQKPTQLPAWDPLFKTEE</sequence>
<dbReference type="PANTHER" id="PTHR10363:SF2">
    <property type="entry name" value="BLEOMYCIN HYDROLASE"/>
    <property type="match status" value="1"/>
</dbReference>
<dbReference type="RefSeq" id="WP_296088913.1">
    <property type="nucleotide sequence ID" value="NZ_CAUSLU010000004.1"/>
</dbReference>
<evidence type="ECO:0000256" key="2">
    <source>
        <dbReference type="ARBA" id="ARBA00022801"/>
    </source>
</evidence>
<evidence type="ECO:0000256" key="3">
    <source>
        <dbReference type="ARBA" id="ARBA00022807"/>
    </source>
</evidence>
<dbReference type="EMBL" id="JABZGR010000003">
    <property type="protein sequence ID" value="MBF0969830.1"/>
    <property type="molecule type" value="Genomic_DNA"/>
</dbReference>
<dbReference type="GO" id="GO:0043418">
    <property type="term" value="P:homocysteine catabolic process"/>
    <property type="evidence" value="ECO:0007669"/>
    <property type="project" value="TreeGrafter"/>
</dbReference>
<feature type="active site" evidence="5">
    <location>
        <position position="87"/>
    </location>
</feature>
<feature type="active site" evidence="5">
    <location>
        <position position="402"/>
    </location>
</feature>
<comment type="caution">
    <text evidence="7">The sequence shown here is derived from an EMBL/GenBank/DDBJ whole genome shotgun (WGS) entry which is preliminary data.</text>
</comment>
<name>A0A929RV61_9BACT</name>
<keyword evidence="1 4" id="KW-0645">Protease</keyword>
<keyword evidence="3 4" id="KW-0788">Thiol protease</keyword>
<evidence type="ECO:0000256" key="1">
    <source>
        <dbReference type="ARBA" id="ARBA00022670"/>
    </source>
</evidence>
<dbReference type="Proteomes" id="UP000704068">
    <property type="component" value="Unassembled WGS sequence"/>
</dbReference>
<dbReference type="GO" id="GO:0005737">
    <property type="term" value="C:cytoplasm"/>
    <property type="evidence" value="ECO:0007669"/>
    <property type="project" value="TreeGrafter"/>
</dbReference>
<feature type="chain" id="PRO_5037551079" description="Aminopeptidase" evidence="6">
    <location>
        <begin position="19"/>
        <end position="461"/>
    </location>
</feature>
<feature type="active site" evidence="5">
    <location>
        <position position="380"/>
    </location>
</feature>
<gene>
    <name evidence="7" type="ORF">HXK21_02130</name>
</gene>
<comment type="similarity">
    <text evidence="4">Belongs to the peptidase C1 family.</text>
</comment>
<reference evidence="7" key="1">
    <citation type="submission" date="2020-04" db="EMBL/GenBank/DDBJ databases">
        <title>Deep metagenomics examines the oral microbiome during advanced dental caries in children, revealing novel taxa and co-occurrences with host molecules.</title>
        <authorList>
            <person name="Baker J.L."/>
            <person name="Morton J.T."/>
            <person name="Dinis M."/>
            <person name="Alvarez R."/>
            <person name="Tran N.C."/>
            <person name="Knight R."/>
            <person name="Edlund A."/>
        </authorList>
    </citation>
    <scope>NUCLEOTIDE SEQUENCE</scope>
    <source>
        <strain evidence="7">JCVI_34_bin.1</strain>
    </source>
</reference>
<protein>
    <recommendedName>
        <fullName evidence="4">Aminopeptidase</fullName>
    </recommendedName>
</protein>
<feature type="signal peptide" evidence="6">
    <location>
        <begin position="1"/>
        <end position="18"/>
    </location>
</feature>
<dbReference type="Pfam" id="PF03051">
    <property type="entry name" value="Peptidase_C1_2"/>
    <property type="match status" value="1"/>
</dbReference>
<evidence type="ECO:0000256" key="5">
    <source>
        <dbReference type="PIRSR" id="PIRSR005700-1"/>
    </source>
</evidence>
<evidence type="ECO:0000313" key="8">
    <source>
        <dbReference type="Proteomes" id="UP000704068"/>
    </source>
</evidence>
<evidence type="ECO:0000256" key="6">
    <source>
        <dbReference type="SAM" id="SignalP"/>
    </source>
</evidence>
<evidence type="ECO:0000256" key="4">
    <source>
        <dbReference type="PIRNR" id="PIRNR005700"/>
    </source>
</evidence>
<proteinExistence type="inferred from homology"/>
<dbReference type="GO" id="GO:0009636">
    <property type="term" value="P:response to toxic substance"/>
    <property type="evidence" value="ECO:0007669"/>
    <property type="project" value="TreeGrafter"/>
</dbReference>
<dbReference type="InterPro" id="IPR038765">
    <property type="entry name" value="Papain-like_cys_pep_sf"/>
</dbReference>
<dbReference type="GO" id="GO:0006508">
    <property type="term" value="P:proteolysis"/>
    <property type="evidence" value="ECO:0007669"/>
    <property type="project" value="UniProtKB-KW"/>
</dbReference>
<dbReference type="InterPro" id="IPR004134">
    <property type="entry name" value="Peptidase_C1B"/>
</dbReference>
<dbReference type="PANTHER" id="PTHR10363">
    <property type="entry name" value="BLEOMYCIN HYDROLASE"/>
    <property type="match status" value="1"/>
</dbReference>
<evidence type="ECO:0000313" key="7">
    <source>
        <dbReference type="EMBL" id="MBF0969830.1"/>
    </source>
</evidence>
<keyword evidence="2 4" id="KW-0378">Hydrolase</keyword>
<dbReference type="Gene3D" id="3.90.70.10">
    <property type="entry name" value="Cysteine proteinases"/>
    <property type="match status" value="1"/>
</dbReference>
<dbReference type="GO" id="GO:0070005">
    <property type="term" value="F:cysteine-type aminopeptidase activity"/>
    <property type="evidence" value="ECO:0007669"/>
    <property type="project" value="InterPro"/>
</dbReference>
<keyword evidence="6" id="KW-0732">Signal</keyword>
<accession>A0A929RV61</accession>
<dbReference type="SUPFAM" id="SSF54001">
    <property type="entry name" value="Cysteine proteinases"/>
    <property type="match status" value="1"/>
</dbReference>
<dbReference type="CDD" id="cd00585">
    <property type="entry name" value="Peptidase_C1B"/>
    <property type="match status" value="1"/>
</dbReference>
<dbReference type="AlphaFoldDB" id="A0A929RV61"/>
<keyword evidence="4" id="KW-0031">Aminopeptidase</keyword>
<dbReference type="InterPro" id="IPR000169">
    <property type="entry name" value="Pept_cys_AS"/>
</dbReference>
<organism evidence="7 8">
    <name type="scientific">Alloprevotella tannerae</name>
    <dbReference type="NCBI Taxonomy" id="76122"/>
    <lineage>
        <taxon>Bacteria</taxon>
        <taxon>Pseudomonadati</taxon>
        <taxon>Bacteroidota</taxon>
        <taxon>Bacteroidia</taxon>
        <taxon>Bacteroidales</taxon>
        <taxon>Prevotellaceae</taxon>
        <taxon>Alloprevotella</taxon>
    </lineage>
</organism>
<dbReference type="PROSITE" id="PS00139">
    <property type="entry name" value="THIOL_PROTEASE_CYS"/>
    <property type="match status" value="1"/>
</dbReference>
<dbReference type="PIRSF" id="PIRSF005700">
    <property type="entry name" value="PepC"/>
    <property type="match status" value="1"/>
</dbReference>